<dbReference type="Proteomes" id="UP000701853">
    <property type="component" value="Chromosome 13"/>
</dbReference>
<accession>A0A8J5XXS2</accession>
<evidence type="ECO:0000313" key="4">
    <source>
        <dbReference type="Proteomes" id="UP000701853"/>
    </source>
</evidence>
<sequence length="899" mass="101625">MGGELDPTLSLSWKDKLLGGSIGETDPDSTVPAEGNDNDLELLEGDVNTTTIDGVQAITFSDRLKNLLFREMEFTIIVKLLGRNIGYNALHNCILSLWKLVNSSRIMDTIIGYFLLNFRLLKITTEFCHKCGAAWIRLLNLPGHLYKREIIVAIGSLIGKVVKLDVQTDNQTRGRFARLAVYINLEKPLISQVLVDGAIKRIEYLTFLTVCFTCGKYSHVKDMCPMAETDPNFMVASGKPSTKVDVSNEGKSDDDSISSRSKEKELKFGPWVLVEKRHSRRGRRDFSAEVKDKQRQQPLGSRFTALMGDGNFYGVRRASTGGFSRENKKEAARLNSLKAREGLGSENLDGMGRMPKENLEKSLGKRPMGSDGLDNISRDYSAKLAILNHSLPTLTVSNFVNSHNNNLLDAVGGHENLMSKNQNNMDIEYLEKIKAHYNPVFDESEGFIVPISDNTLDPDSRPMEPTDLASGTILNGSKDRKCGGSRSNCKPFFALRGRRSRFKTSGNMRIPLTESIKAMAELISPQILSKNLRVEMDKGCANVKFSRIFREYNMDCKPDIVSLLEPRVSGVKDSSFHIGWRRLMPSPYLIFISFVYGSPNRQIRQLLWNDLKNAIISGQIPWMAIGDFNAILASSEKFGGLTKGRRCSQGSLSERLDRALGSEAWNKQVYGNITTRKKGLIKRIANIQRLNDQSGSHHLNEVDLSLRRELENLLHHEELLWRQKARCDWLKLGDRNTKFFHSRTLQRRKGNRIYAIQNFDGTWIYDLKGIKGEANEFFQRLYSEAPTPLGVLPPNRFPQLDLVDINFLGNQSQMKKLRMIFDGNSIEPDMNNTLIILIPEVQNLKTFGKFRPISLCSVLYKLTMKVIANRFKHIFPKIITQEQAGFIVGRNINENIILA</sequence>
<gene>
    <name evidence="3" type="ORF">CXB51_034646</name>
</gene>
<dbReference type="InterPro" id="IPR040256">
    <property type="entry name" value="At4g02000-like"/>
</dbReference>
<organism evidence="3 4">
    <name type="scientific">Gossypium anomalum</name>
    <dbReference type="NCBI Taxonomy" id="47600"/>
    <lineage>
        <taxon>Eukaryota</taxon>
        <taxon>Viridiplantae</taxon>
        <taxon>Streptophyta</taxon>
        <taxon>Embryophyta</taxon>
        <taxon>Tracheophyta</taxon>
        <taxon>Spermatophyta</taxon>
        <taxon>Magnoliopsida</taxon>
        <taxon>eudicotyledons</taxon>
        <taxon>Gunneridae</taxon>
        <taxon>Pentapetalae</taxon>
        <taxon>rosids</taxon>
        <taxon>malvids</taxon>
        <taxon>Malvales</taxon>
        <taxon>Malvaceae</taxon>
        <taxon>Malvoideae</taxon>
        <taxon>Gossypium</taxon>
    </lineage>
</organism>
<dbReference type="Pfam" id="PF03372">
    <property type="entry name" value="Exo_endo_phos"/>
    <property type="match status" value="1"/>
</dbReference>
<name>A0A8J5XXS2_9ROSI</name>
<dbReference type="PANTHER" id="PTHR31286">
    <property type="entry name" value="GLYCINE-RICH CELL WALL STRUCTURAL PROTEIN 1.8-LIKE"/>
    <property type="match status" value="1"/>
</dbReference>
<keyword evidence="4" id="KW-1185">Reference proteome</keyword>
<dbReference type="AlphaFoldDB" id="A0A8J5XXS2"/>
<dbReference type="SUPFAM" id="SSF56219">
    <property type="entry name" value="DNase I-like"/>
    <property type="match status" value="1"/>
</dbReference>
<dbReference type="InterPro" id="IPR005135">
    <property type="entry name" value="Endo/exonuclease/phosphatase"/>
</dbReference>
<evidence type="ECO:0000259" key="2">
    <source>
        <dbReference type="Pfam" id="PF03372"/>
    </source>
</evidence>
<comment type="caution">
    <text evidence="3">The sequence shown here is derived from an EMBL/GenBank/DDBJ whole genome shotgun (WGS) entry which is preliminary data.</text>
</comment>
<dbReference type="PANTHER" id="PTHR31286:SF173">
    <property type="entry name" value="DUF4283 DOMAIN-CONTAINING PROTEIN"/>
    <property type="match status" value="1"/>
</dbReference>
<dbReference type="EMBL" id="JAHUZN010000013">
    <property type="protein sequence ID" value="KAG8472739.1"/>
    <property type="molecule type" value="Genomic_DNA"/>
</dbReference>
<dbReference type="OrthoDB" id="995555at2759"/>
<feature type="domain" description="Endonuclease/exonuclease/phosphatase" evidence="2">
    <location>
        <begin position="554"/>
        <end position="671"/>
    </location>
</feature>
<dbReference type="InterPro" id="IPR036691">
    <property type="entry name" value="Endo/exonu/phosph_ase_sf"/>
</dbReference>
<evidence type="ECO:0000313" key="3">
    <source>
        <dbReference type="EMBL" id="KAG8472739.1"/>
    </source>
</evidence>
<evidence type="ECO:0000256" key="1">
    <source>
        <dbReference type="SAM" id="MobiDB-lite"/>
    </source>
</evidence>
<reference evidence="3 4" key="1">
    <citation type="journal article" date="2021" name="bioRxiv">
        <title>The Gossypium anomalum genome as a resource for cotton improvement and evolutionary analysis of hybrid incompatibility.</title>
        <authorList>
            <person name="Grover C.E."/>
            <person name="Yuan D."/>
            <person name="Arick M.A."/>
            <person name="Miller E.R."/>
            <person name="Hu G."/>
            <person name="Peterson D.G."/>
            <person name="Wendel J.F."/>
            <person name="Udall J.A."/>
        </authorList>
    </citation>
    <scope>NUCLEOTIDE SEQUENCE [LARGE SCALE GENOMIC DNA]</scope>
    <source>
        <strain evidence="3">JFW-Udall</strain>
        <tissue evidence="3">Leaf</tissue>
    </source>
</reference>
<feature type="region of interest" description="Disordered" evidence="1">
    <location>
        <begin position="238"/>
        <end position="261"/>
    </location>
</feature>
<proteinExistence type="predicted"/>
<dbReference type="GO" id="GO:0003824">
    <property type="term" value="F:catalytic activity"/>
    <property type="evidence" value="ECO:0007669"/>
    <property type="project" value="InterPro"/>
</dbReference>
<protein>
    <recommendedName>
        <fullName evidence="2">Endonuclease/exonuclease/phosphatase domain-containing protein</fullName>
    </recommendedName>
</protein>